<dbReference type="PANTHER" id="PTHR12049">
    <property type="entry name" value="PROTEIN ARGININE METHYLTRANSFERASE NDUFAF7, MITOCHONDRIAL"/>
    <property type="match status" value="1"/>
</dbReference>
<evidence type="ECO:0000313" key="3">
    <source>
        <dbReference type="EMBL" id="QPQ56343.1"/>
    </source>
</evidence>
<dbReference type="GO" id="GO:0035243">
    <property type="term" value="F:protein-arginine omega-N symmetric methyltransferase activity"/>
    <property type="evidence" value="ECO:0007669"/>
    <property type="project" value="TreeGrafter"/>
</dbReference>
<dbReference type="PANTHER" id="PTHR12049:SF7">
    <property type="entry name" value="PROTEIN ARGININE METHYLTRANSFERASE NDUFAF7, MITOCHONDRIAL"/>
    <property type="match status" value="1"/>
</dbReference>
<dbReference type="Gene3D" id="3.40.50.12710">
    <property type="match status" value="1"/>
</dbReference>
<dbReference type="KEGG" id="sflv:IC614_10965"/>
<dbReference type="SUPFAM" id="SSF53335">
    <property type="entry name" value="S-adenosyl-L-methionine-dependent methyltransferases"/>
    <property type="match status" value="1"/>
</dbReference>
<dbReference type="InterPro" id="IPR038375">
    <property type="entry name" value="NDUFAF7_sf"/>
</dbReference>
<accession>A0A7T2GMP6</accession>
<keyword evidence="4" id="KW-1185">Reference proteome</keyword>
<dbReference type="Pfam" id="PF02636">
    <property type="entry name" value="Methyltransf_28"/>
    <property type="match status" value="1"/>
</dbReference>
<dbReference type="GO" id="GO:0032259">
    <property type="term" value="P:methylation"/>
    <property type="evidence" value="ECO:0007669"/>
    <property type="project" value="UniProtKB-KW"/>
</dbReference>
<evidence type="ECO:0000256" key="2">
    <source>
        <dbReference type="ARBA" id="ARBA00022679"/>
    </source>
</evidence>
<evidence type="ECO:0000256" key="1">
    <source>
        <dbReference type="ARBA" id="ARBA00022603"/>
    </source>
</evidence>
<dbReference type="AlphaFoldDB" id="A0A7T2GMP6"/>
<gene>
    <name evidence="3" type="ORF">IC614_10965</name>
</gene>
<keyword evidence="2 3" id="KW-0808">Transferase</keyword>
<dbReference type="InterPro" id="IPR029063">
    <property type="entry name" value="SAM-dependent_MTases_sf"/>
</dbReference>
<dbReference type="EMBL" id="CP065592">
    <property type="protein sequence ID" value="QPQ56343.1"/>
    <property type="molecule type" value="Genomic_DNA"/>
</dbReference>
<dbReference type="Proteomes" id="UP000594873">
    <property type="component" value="Chromosome"/>
</dbReference>
<protein>
    <submittedName>
        <fullName evidence="3">SAM-dependent methyltransferase</fullName>
    </submittedName>
</protein>
<dbReference type="InterPro" id="IPR003788">
    <property type="entry name" value="NDUFAF7"/>
</dbReference>
<organism evidence="3 4">
    <name type="scientific">Allosphingosinicella flava</name>
    <dbReference type="NCBI Taxonomy" id="2771430"/>
    <lineage>
        <taxon>Bacteria</taxon>
        <taxon>Pseudomonadati</taxon>
        <taxon>Pseudomonadota</taxon>
        <taxon>Alphaproteobacteria</taxon>
        <taxon>Sphingomonadales</taxon>
        <taxon>Sphingomonadaceae</taxon>
        <taxon>Allosphingosinicella</taxon>
    </lineage>
</organism>
<sequence length="324" mass="34680">MAEANAHYYATRDPLGAAGDFTTAPEISQMFGELIGLWLADLWLRAGRPERVHYVELGPGRGTLAADALRAMKGAGLQPTVHFVETSPMLRAAQKRRVPGAIWHDHVDSLPGNDPLLIVANEFFDALPVRQLVRMPDGWRERMIGVENDAFLPAVGPPVPYGAIPEMLRSMPVGSILETSPASVAIMRALAERIAAQGGAALVVDYGHQRTGIGDTLQSVRGHAYADPFAEPGGRDLTAHVDFEALGDAARAGGARVSAVQTQGAFLTAMGIDLRVKALSRAAPERAEEVEVARHRLVAEDEMGSLFKIMAVTAPGWPEPEGFA</sequence>
<evidence type="ECO:0000313" key="4">
    <source>
        <dbReference type="Proteomes" id="UP000594873"/>
    </source>
</evidence>
<reference evidence="3 4" key="1">
    <citation type="submission" date="2020-11" db="EMBL/GenBank/DDBJ databases">
        <title>Genome seq and assembly of Sphingosinicella sp.</title>
        <authorList>
            <person name="Chhetri G."/>
        </authorList>
    </citation>
    <scope>NUCLEOTIDE SEQUENCE [LARGE SCALE GENOMIC DNA]</scope>
    <source>
        <strain evidence="3 4">UDD2</strain>
    </source>
</reference>
<name>A0A7T2GMP6_9SPHN</name>
<keyword evidence="1 3" id="KW-0489">Methyltransferase</keyword>
<proteinExistence type="predicted"/>